<feature type="transmembrane region" description="Helical" evidence="12">
    <location>
        <begin position="325"/>
        <end position="345"/>
    </location>
</feature>
<name>A0A6J8AW06_MYTCO</name>
<evidence type="ECO:0000256" key="3">
    <source>
        <dbReference type="ARBA" id="ARBA00022538"/>
    </source>
</evidence>
<feature type="transmembrane region" description="Helical" evidence="12">
    <location>
        <begin position="357"/>
        <end position="374"/>
    </location>
</feature>
<dbReference type="PRINTS" id="PR01491">
    <property type="entry name" value="KVCHANNEL"/>
</dbReference>
<evidence type="ECO:0000256" key="6">
    <source>
        <dbReference type="ARBA" id="ARBA00022882"/>
    </source>
</evidence>
<dbReference type="SMART" id="SM00225">
    <property type="entry name" value="BTB"/>
    <property type="match status" value="1"/>
</dbReference>
<dbReference type="SUPFAM" id="SSF81324">
    <property type="entry name" value="Voltage-gated potassium channels"/>
    <property type="match status" value="1"/>
</dbReference>
<evidence type="ECO:0000256" key="7">
    <source>
        <dbReference type="ARBA" id="ARBA00022958"/>
    </source>
</evidence>
<dbReference type="Pfam" id="PF02214">
    <property type="entry name" value="BTB_2"/>
    <property type="match status" value="1"/>
</dbReference>
<keyword evidence="2" id="KW-0813">Transport</keyword>
<reference evidence="14 15" key="1">
    <citation type="submission" date="2020-06" db="EMBL/GenBank/DDBJ databases">
        <authorList>
            <person name="Li R."/>
            <person name="Bekaert M."/>
        </authorList>
    </citation>
    <scope>NUCLEOTIDE SEQUENCE [LARGE SCALE GENOMIC DNA]</scope>
    <source>
        <strain evidence="15">wild</strain>
    </source>
</reference>
<dbReference type="GO" id="GO:0001508">
    <property type="term" value="P:action potential"/>
    <property type="evidence" value="ECO:0007669"/>
    <property type="project" value="TreeGrafter"/>
</dbReference>
<keyword evidence="10 12" id="KW-0472">Membrane</keyword>
<feature type="transmembrane region" description="Helical" evidence="12">
    <location>
        <begin position="149"/>
        <end position="168"/>
    </location>
</feature>
<dbReference type="InterPro" id="IPR000210">
    <property type="entry name" value="BTB/POZ_dom"/>
</dbReference>
<evidence type="ECO:0000256" key="12">
    <source>
        <dbReference type="SAM" id="Phobius"/>
    </source>
</evidence>
<evidence type="ECO:0000256" key="1">
    <source>
        <dbReference type="ARBA" id="ARBA00004141"/>
    </source>
</evidence>
<dbReference type="AlphaFoldDB" id="A0A6J8AW06"/>
<protein>
    <recommendedName>
        <fullName evidence="13">BTB domain-containing protein</fullName>
    </recommendedName>
</protein>
<keyword evidence="4 12" id="KW-0812">Transmembrane</keyword>
<evidence type="ECO:0000256" key="11">
    <source>
        <dbReference type="ARBA" id="ARBA00023303"/>
    </source>
</evidence>
<feature type="transmembrane region" description="Helical" evidence="12">
    <location>
        <begin position="281"/>
        <end position="304"/>
    </location>
</feature>
<keyword evidence="6" id="KW-0851">Voltage-gated channel</keyword>
<dbReference type="PRINTS" id="PR00169">
    <property type="entry name" value="KCHANNEL"/>
</dbReference>
<feature type="transmembrane region" description="Helical" evidence="12">
    <location>
        <begin position="218"/>
        <end position="239"/>
    </location>
</feature>
<dbReference type="Gene3D" id="1.10.287.70">
    <property type="match status" value="1"/>
</dbReference>
<feature type="transmembrane region" description="Helical" evidence="12">
    <location>
        <begin position="386"/>
        <end position="406"/>
    </location>
</feature>
<comment type="subcellular location">
    <subcellularLocation>
        <location evidence="1">Membrane</location>
        <topology evidence="1">Multi-pass membrane protein</topology>
    </subcellularLocation>
</comment>
<evidence type="ECO:0000256" key="2">
    <source>
        <dbReference type="ARBA" id="ARBA00022448"/>
    </source>
</evidence>
<dbReference type="InterPro" id="IPR005821">
    <property type="entry name" value="Ion_trans_dom"/>
</dbReference>
<evidence type="ECO:0000259" key="13">
    <source>
        <dbReference type="SMART" id="SM00225"/>
    </source>
</evidence>
<dbReference type="GO" id="GO:0005249">
    <property type="term" value="F:voltage-gated potassium channel activity"/>
    <property type="evidence" value="ECO:0007669"/>
    <property type="project" value="InterPro"/>
</dbReference>
<sequence>MDDKICINVGGTVFRAKMSTLRKYPNTLLGSISFESDCYVNEDKSFYFDRNPELFNTILDFYRNGCIHLPNHLCGLLWEAELKFWKIPLTEISECCYKTVASYKKRVNISNMLRAVFSTRNQSECTSTSVLGKFCHRLWLFLDEPSSSIWARVFSFVYLSIVLISASLPCLITHPGIRIEHTNTDAFLKKAGYINLNFWMNEDNPKEMYLATSEQPNWLYKTNLAVIVFFSVETIFRFLACPSRKRFLKEWLNILDIYLFVIMWIRYGVTQNYMNDLITNIRLAYFLCFCEAVSVLRLFRFFRLAKQYSGLRILFITIKDSVKELLLLLITFMVFGWMFANLIYYTEIREPESFPNMLVGFWWSVVTMTTVGYGDVYPVGPLGKVVGVLCSLCGLLVLAMPIAIIASNFDNLCRQNEEREAYANVQMSHKSNTSKTACNTSSINPANK</sequence>
<gene>
    <name evidence="14" type="ORF">MCOR_11964</name>
</gene>
<dbReference type="InterPro" id="IPR027359">
    <property type="entry name" value="Volt_channel_dom_sf"/>
</dbReference>
<dbReference type="EMBL" id="CACVKT020002042">
    <property type="protein sequence ID" value="CAC5374659.1"/>
    <property type="molecule type" value="Genomic_DNA"/>
</dbReference>
<keyword evidence="11" id="KW-0407">Ion channel</keyword>
<organism evidence="14 15">
    <name type="scientific">Mytilus coruscus</name>
    <name type="common">Sea mussel</name>
    <dbReference type="NCBI Taxonomy" id="42192"/>
    <lineage>
        <taxon>Eukaryota</taxon>
        <taxon>Metazoa</taxon>
        <taxon>Spiralia</taxon>
        <taxon>Lophotrochozoa</taxon>
        <taxon>Mollusca</taxon>
        <taxon>Bivalvia</taxon>
        <taxon>Autobranchia</taxon>
        <taxon>Pteriomorphia</taxon>
        <taxon>Mytilida</taxon>
        <taxon>Mytiloidea</taxon>
        <taxon>Mytilidae</taxon>
        <taxon>Mytilinae</taxon>
        <taxon>Mytilus</taxon>
    </lineage>
</organism>
<dbReference type="GO" id="GO:0008076">
    <property type="term" value="C:voltage-gated potassium channel complex"/>
    <property type="evidence" value="ECO:0007669"/>
    <property type="project" value="InterPro"/>
</dbReference>
<dbReference type="InterPro" id="IPR028325">
    <property type="entry name" value="VG_K_chnl"/>
</dbReference>
<dbReference type="Gene3D" id="3.30.710.10">
    <property type="entry name" value="Potassium Channel Kv1.1, Chain A"/>
    <property type="match status" value="1"/>
</dbReference>
<evidence type="ECO:0000256" key="9">
    <source>
        <dbReference type="ARBA" id="ARBA00023065"/>
    </source>
</evidence>
<dbReference type="PANTHER" id="PTHR11537">
    <property type="entry name" value="VOLTAGE-GATED POTASSIUM CHANNEL"/>
    <property type="match status" value="1"/>
</dbReference>
<keyword evidence="7" id="KW-0630">Potassium</keyword>
<feature type="domain" description="BTB" evidence="13">
    <location>
        <begin position="3"/>
        <end position="101"/>
    </location>
</feature>
<keyword evidence="8 12" id="KW-1133">Transmembrane helix</keyword>
<feature type="transmembrane region" description="Helical" evidence="12">
    <location>
        <begin position="251"/>
        <end position="269"/>
    </location>
</feature>
<dbReference type="InterPro" id="IPR003974">
    <property type="entry name" value="K_chnl_volt-dep_Kv3"/>
</dbReference>
<dbReference type="GO" id="GO:0051260">
    <property type="term" value="P:protein homooligomerization"/>
    <property type="evidence" value="ECO:0007669"/>
    <property type="project" value="InterPro"/>
</dbReference>
<dbReference type="PRINTS" id="PR01498">
    <property type="entry name" value="SHAWCHANNEL"/>
</dbReference>
<proteinExistence type="predicted"/>
<evidence type="ECO:0000256" key="10">
    <source>
        <dbReference type="ARBA" id="ARBA00023136"/>
    </source>
</evidence>
<keyword evidence="5" id="KW-0631">Potassium channel</keyword>
<dbReference type="Proteomes" id="UP000507470">
    <property type="component" value="Unassembled WGS sequence"/>
</dbReference>
<dbReference type="PANTHER" id="PTHR11537:SF254">
    <property type="entry name" value="POTASSIUM VOLTAGE-GATED CHANNEL PROTEIN SHAB"/>
    <property type="match status" value="1"/>
</dbReference>
<keyword evidence="9" id="KW-0406">Ion transport</keyword>
<dbReference type="FunFam" id="1.10.287.70:FF:000028">
    <property type="entry name" value="potassium voltage-gated channel subfamily D member 3"/>
    <property type="match status" value="1"/>
</dbReference>
<evidence type="ECO:0000256" key="8">
    <source>
        <dbReference type="ARBA" id="ARBA00022989"/>
    </source>
</evidence>
<accession>A0A6J8AW06</accession>
<dbReference type="InterPro" id="IPR003968">
    <property type="entry name" value="K_chnl_volt-dep_Kv"/>
</dbReference>
<dbReference type="Gene3D" id="1.20.120.350">
    <property type="entry name" value="Voltage-gated potassium channels. Chain C"/>
    <property type="match status" value="1"/>
</dbReference>
<dbReference type="Pfam" id="PF00520">
    <property type="entry name" value="Ion_trans"/>
    <property type="match status" value="1"/>
</dbReference>
<dbReference type="OrthoDB" id="10025005at2759"/>
<keyword evidence="3" id="KW-0633">Potassium transport</keyword>
<dbReference type="InterPro" id="IPR003131">
    <property type="entry name" value="T1-type_BTB"/>
</dbReference>
<dbReference type="SUPFAM" id="SSF54695">
    <property type="entry name" value="POZ domain"/>
    <property type="match status" value="1"/>
</dbReference>
<evidence type="ECO:0000256" key="5">
    <source>
        <dbReference type="ARBA" id="ARBA00022826"/>
    </source>
</evidence>
<keyword evidence="15" id="KW-1185">Reference proteome</keyword>
<evidence type="ECO:0000256" key="4">
    <source>
        <dbReference type="ARBA" id="ARBA00022692"/>
    </source>
</evidence>
<dbReference type="InterPro" id="IPR011333">
    <property type="entry name" value="SKP1/BTB/POZ_sf"/>
</dbReference>
<evidence type="ECO:0000313" key="15">
    <source>
        <dbReference type="Proteomes" id="UP000507470"/>
    </source>
</evidence>
<evidence type="ECO:0000313" key="14">
    <source>
        <dbReference type="EMBL" id="CAC5374659.1"/>
    </source>
</evidence>